<gene>
    <name evidence="1" type="ORF">M9H77_18538</name>
</gene>
<proteinExistence type="predicted"/>
<reference evidence="2" key="1">
    <citation type="journal article" date="2023" name="Nat. Plants">
        <title>Single-cell RNA sequencing provides a high-resolution roadmap for understanding the multicellular compartmentation of specialized metabolism.</title>
        <authorList>
            <person name="Sun S."/>
            <person name="Shen X."/>
            <person name="Li Y."/>
            <person name="Li Y."/>
            <person name="Wang S."/>
            <person name="Li R."/>
            <person name="Zhang H."/>
            <person name="Shen G."/>
            <person name="Guo B."/>
            <person name="Wei J."/>
            <person name="Xu J."/>
            <person name="St-Pierre B."/>
            <person name="Chen S."/>
            <person name="Sun C."/>
        </authorList>
    </citation>
    <scope>NUCLEOTIDE SEQUENCE [LARGE SCALE GENOMIC DNA]</scope>
</reference>
<evidence type="ECO:0000313" key="2">
    <source>
        <dbReference type="Proteomes" id="UP001060085"/>
    </source>
</evidence>
<dbReference type="Proteomes" id="UP001060085">
    <property type="component" value="Linkage Group LG04"/>
</dbReference>
<comment type="caution">
    <text evidence="1">The sequence shown here is derived from an EMBL/GenBank/DDBJ whole genome shotgun (WGS) entry which is preliminary data.</text>
</comment>
<protein>
    <submittedName>
        <fullName evidence="1">Uncharacterized protein</fullName>
    </submittedName>
</protein>
<name>A0ACC0B7S1_CATRO</name>
<evidence type="ECO:0000313" key="1">
    <source>
        <dbReference type="EMBL" id="KAI5668685.1"/>
    </source>
</evidence>
<keyword evidence="2" id="KW-1185">Reference proteome</keyword>
<sequence length="107" mass="12469">MSLSREETFSRGSRVVGKSFNVDKNIIIIIFLRKKISMPNYDFTSMNSLVSIFGIETPCTIFTRVSCHLWTFKTLRSVKEIKEAQSLLRSRTFEVDEGYPLWDEFFG</sequence>
<accession>A0ACC0B7S1</accession>
<dbReference type="EMBL" id="CM044704">
    <property type="protein sequence ID" value="KAI5668685.1"/>
    <property type="molecule type" value="Genomic_DNA"/>
</dbReference>
<organism evidence="1 2">
    <name type="scientific">Catharanthus roseus</name>
    <name type="common">Madagascar periwinkle</name>
    <name type="synonym">Vinca rosea</name>
    <dbReference type="NCBI Taxonomy" id="4058"/>
    <lineage>
        <taxon>Eukaryota</taxon>
        <taxon>Viridiplantae</taxon>
        <taxon>Streptophyta</taxon>
        <taxon>Embryophyta</taxon>
        <taxon>Tracheophyta</taxon>
        <taxon>Spermatophyta</taxon>
        <taxon>Magnoliopsida</taxon>
        <taxon>eudicotyledons</taxon>
        <taxon>Gunneridae</taxon>
        <taxon>Pentapetalae</taxon>
        <taxon>asterids</taxon>
        <taxon>lamiids</taxon>
        <taxon>Gentianales</taxon>
        <taxon>Apocynaceae</taxon>
        <taxon>Rauvolfioideae</taxon>
        <taxon>Vinceae</taxon>
        <taxon>Catharanthinae</taxon>
        <taxon>Catharanthus</taxon>
    </lineage>
</organism>